<gene>
    <name evidence="4" type="primary">cya_2</name>
    <name evidence="4" type="ORF">PEV8663_02087</name>
</gene>
<comment type="subcellular location">
    <subcellularLocation>
        <location evidence="1">Secreted</location>
    </subcellularLocation>
</comment>
<protein>
    <submittedName>
        <fullName evidence="4">Bifunctional hemolysin/adenylate cyclase</fullName>
    </submittedName>
</protein>
<dbReference type="InterPro" id="IPR011049">
    <property type="entry name" value="Serralysin-like_metalloprot_C"/>
</dbReference>
<dbReference type="Proteomes" id="UP000220836">
    <property type="component" value="Unassembled WGS sequence"/>
</dbReference>
<keyword evidence="2" id="KW-0964">Secreted</keyword>
<proteinExistence type="predicted"/>
<reference evidence="4 5" key="1">
    <citation type="submission" date="2017-05" db="EMBL/GenBank/DDBJ databases">
        <authorList>
            <person name="Song R."/>
            <person name="Chenine A.L."/>
            <person name="Ruprecht R.M."/>
        </authorList>
    </citation>
    <scope>NUCLEOTIDE SEQUENCE [LARGE SCALE GENOMIC DNA]</scope>
    <source>
        <strain evidence="4 5">CECT 8663</strain>
    </source>
</reference>
<dbReference type="EMBL" id="FXYH01000006">
    <property type="protein sequence ID" value="SMX40695.1"/>
    <property type="molecule type" value="Genomic_DNA"/>
</dbReference>
<evidence type="ECO:0000256" key="3">
    <source>
        <dbReference type="SAM" id="MobiDB-lite"/>
    </source>
</evidence>
<dbReference type="PROSITE" id="PS00330">
    <property type="entry name" value="HEMOLYSIN_CALCIUM"/>
    <property type="match status" value="1"/>
</dbReference>
<dbReference type="Pfam" id="PF00353">
    <property type="entry name" value="HemolysinCabind"/>
    <property type="match status" value="6"/>
</dbReference>
<dbReference type="RefSeq" id="WP_097804587.1">
    <property type="nucleotide sequence ID" value="NZ_FXYH01000006.1"/>
</dbReference>
<name>A0A238KCY7_9RHOB</name>
<evidence type="ECO:0000313" key="4">
    <source>
        <dbReference type="EMBL" id="SMX40695.1"/>
    </source>
</evidence>
<dbReference type="SUPFAM" id="SSF51120">
    <property type="entry name" value="beta-Roll"/>
    <property type="match status" value="4"/>
</dbReference>
<dbReference type="InterPro" id="IPR001343">
    <property type="entry name" value="Hemolysn_Ca-bd"/>
</dbReference>
<dbReference type="InterPro" id="IPR050557">
    <property type="entry name" value="RTX_toxin/Mannuronan_C5-epim"/>
</dbReference>
<accession>A0A238KCY7</accession>
<keyword evidence="5" id="KW-1185">Reference proteome</keyword>
<organism evidence="4 5">
    <name type="scientific">Pelagimonas varians</name>
    <dbReference type="NCBI Taxonomy" id="696760"/>
    <lineage>
        <taxon>Bacteria</taxon>
        <taxon>Pseudomonadati</taxon>
        <taxon>Pseudomonadota</taxon>
        <taxon>Alphaproteobacteria</taxon>
        <taxon>Rhodobacterales</taxon>
        <taxon>Roseobacteraceae</taxon>
        <taxon>Pelagimonas</taxon>
    </lineage>
</organism>
<evidence type="ECO:0000256" key="1">
    <source>
        <dbReference type="ARBA" id="ARBA00004613"/>
    </source>
</evidence>
<dbReference type="InterPro" id="IPR018511">
    <property type="entry name" value="Hemolysin-typ_Ca-bd_CS"/>
</dbReference>
<dbReference type="GO" id="GO:0005509">
    <property type="term" value="F:calcium ion binding"/>
    <property type="evidence" value="ECO:0007669"/>
    <property type="project" value="InterPro"/>
</dbReference>
<dbReference type="Gene3D" id="2.150.10.10">
    <property type="entry name" value="Serralysin-like metalloprotease, C-terminal"/>
    <property type="match status" value="5"/>
</dbReference>
<dbReference type="OrthoDB" id="5714489at2"/>
<dbReference type="PRINTS" id="PR00313">
    <property type="entry name" value="CABNDNGRPT"/>
</dbReference>
<dbReference type="GO" id="GO:0005576">
    <property type="term" value="C:extracellular region"/>
    <property type="evidence" value="ECO:0007669"/>
    <property type="project" value="UniProtKB-SubCell"/>
</dbReference>
<evidence type="ECO:0000313" key="5">
    <source>
        <dbReference type="Proteomes" id="UP000220836"/>
    </source>
</evidence>
<dbReference type="AlphaFoldDB" id="A0A238KCY7"/>
<evidence type="ECO:0000256" key="2">
    <source>
        <dbReference type="ARBA" id="ARBA00022525"/>
    </source>
</evidence>
<feature type="region of interest" description="Disordered" evidence="3">
    <location>
        <begin position="1"/>
        <end position="20"/>
    </location>
</feature>
<dbReference type="PANTHER" id="PTHR38340">
    <property type="entry name" value="S-LAYER PROTEIN"/>
    <property type="match status" value="1"/>
</dbReference>
<sequence length="1100" mass="114540">MATLIDPASAQDVDQPLNTNPDYSVTHVFSTSDVTGTYDGLTQGDVLPGEMPVVDFSADPSITKEGVALYPVNSEFGFISTDFVGAVEKEFEDGIYGEGWVGDLTGPAGEQLGIVVSNVETDTFKTPALLGTWLSGLGGNTVKASTEHYNVMQEILSDQAFPDDPDAVYPLDNNLIVIGGDYDGQSISELLAGTAVDGDGNPITITDGNLDGVVDIKDILNPNESSIEYDIAASSDYSVTVKDDGKLLYRWGNTIKRPNDIRLEGELELPDEWSEVAAEGDLQPLFKITAAELVVHHTITNNPNDQIRPEDLENEAAIGTLPTYQVISDYNEDGQGAREVWVTTDAYYSGNGTLYEAGTILKDALLAASWAASDLAAMGAADGAEGFTNAWYTTMDREPFEPVLNEDGTEYVGSGPRWRLQPDKYGQDLPSVDIPTDPSLAPPPTKDELKYETGAETQTVINLLDWETDYSPMSVSSGWQNQAGTVSENGVNMSENFDFAVYIKGDIKPATVYSAELVMSYEEIEIFDAGVAITGGEDDDILAGQGNNRFVGGAGSDMFIVSYGARSAAQIVAGSVIADFTAGEDVLSLIGMGADVVTLDTAMATTNITQTVIGGDLSVSVDGVEVALLEGVTEELGAESFYTSTQSSKVAESTTITGTPGPDNIVGDDDNNIIYALAGDDTVEGGLGDDRAFLSDGDDIYRSTADDASDGDDMIAGELGDDIVYGGGGDDSIWGGDGNDLLYGSAGNDKMGGDAGNDTIFGGADNDTVWGGTGLDRIYLEDGNDVFYDDVETGVNASDMVAGGAGNDSIYGAGGDDRLWGESGSDYIEGGEGNDLIGGGTWADTLDGGTGNDTIIGGAGNDRTLGGTGNDRYEFSFGADGRDVISEVGGSGTDTLAILDSDLSELGIRRSGTSVVIEDVEGVNRVVVEGHFSGIATNRLDMIDANDGLRYFKTDLVGTASSDLVVGTSAAEIISGGGGNDIVVGGGSKDSLDGGAGADVFIYSQLSDSAATAPGRDTIYDFNQAEGDKIGLAALDANTGLAGDDSFTFTGFGPTSGAGTLSYTYGVQNTIIWADVDGGGADFSILLAGTHTLVADDFIL</sequence>
<dbReference type="PANTHER" id="PTHR38340:SF1">
    <property type="entry name" value="S-LAYER PROTEIN"/>
    <property type="match status" value="1"/>
</dbReference>